<organism evidence="2">
    <name type="scientific">Caldilineaceae bacterium SB0662_bin_9</name>
    <dbReference type="NCBI Taxonomy" id="2605258"/>
    <lineage>
        <taxon>Bacteria</taxon>
        <taxon>Bacillati</taxon>
        <taxon>Chloroflexota</taxon>
        <taxon>Caldilineae</taxon>
        <taxon>Caldilineales</taxon>
        <taxon>Caldilineaceae</taxon>
    </lineage>
</organism>
<comment type="caution">
    <text evidence="2">The sequence shown here is derived from an EMBL/GenBank/DDBJ whole genome shotgun (WGS) entry which is preliminary data.</text>
</comment>
<dbReference type="InterPro" id="IPR010787">
    <property type="entry name" value="DUF1385"/>
</dbReference>
<feature type="transmembrane region" description="Helical" evidence="1">
    <location>
        <begin position="211"/>
        <end position="231"/>
    </location>
</feature>
<keyword evidence="1" id="KW-0472">Membrane</keyword>
<dbReference type="EMBL" id="VXPY01000122">
    <property type="protein sequence ID" value="MYD91976.1"/>
    <property type="molecule type" value="Genomic_DNA"/>
</dbReference>
<proteinExistence type="predicted"/>
<dbReference type="AlphaFoldDB" id="A0A6B1DY35"/>
<accession>A0A6B1DY35</accession>
<name>A0A6B1DY35_9CHLR</name>
<reference evidence="2" key="1">
    <citation type="submission" date="2019-09" db="EMBL/GenBank/DDBJ databases">
        <title>Characterisation of the sponge microbiome using genome-centric metagenomics.</title>
        <authorList>
            <person name="Engelberts J.P."/>
            <person name="Robbins S.J."/>
            <person name="De Goeij J.M."/>
            <person name="Aranda M."/>
            <person name="Bell S.C."/>
            <person name="Webster N.S."/>
        </authorList>
    </citation>
    <scope>NUCLEOTIDE SEQUENCE</scope>
    <source>
        <strain evidence="2">SB0662_bin_9</strain>
    </source>
</reference>
<dbReference type="Pfam" id="PF07136">
    <property type="entry name" value="DUF1385"/>
    <property type="match status" value="1"/>
</dbReference>
<dbReference type="PANTHER" id="PTHR42867:SF1">
    <property type="entry name" value="MEMBRANE PROTEIN-RELATED"/>
    <property type="match status" value="1"/>
</dbReference>
<feature type="transmembrane region" description="Helical" evidence="1">
    <location>
        <begin position="237"/>
        <end position="260"/>
    </location>
</feature>
<protein>
    <submittedName>
        <fullName evidence="2">DUF1385 domain-containing protein</fullName>
    </submittedName>
</protein>
<keyword evidence="1" id="KW-1133">Transmembrane helix</keyword>
<feature type="transmembrane region" description="Helical" evidence="1">
    <location>
        <begin position="109"/>
        <end position="128"/>
    </location>
</feature>
<dbReference type="PANTHER" id="PTHR42867">
    <property type="entry name" value="MEMBRANE PROTEIN-RELATED"/>
    <property type="match status" value="1"/>
</dbReference>
<evidence type="ECO:0000256" key="1">
    <source>
        <dbReference type="SAM" id="Phobius"/>
    </source>
</evidence>
<gene>
    <name evidence="2" type="ORF">F4Y08_16880</name>
</gene>
<sequence>MSQQYYGGQAIIEGVLMRGASTFAVAVRTASGEIRLHHEPLKAWIYTSRLGKLPFVRGLGLLWEALGLGVRAIMWSADIAAQDLSLDDDDADPDGEAEDRETLRFQGPLAWGTVALSFAFGIGLFFLLPTLVSGWVAEFFGASAYTDAAIEGAVRLVLFALYFFAISFMKDIRRMFGFHGAEHKAINAFEAGSNLSVSDVQRHSVQHVRCGTSFILFVVVISIILFFPLSFHGVEPAWLALLLRFASRLLLLPIVAGIAYELIRFSARHQENTLLRVFIQPGLWLQKATTRTPDDEMVRTAVAALIPVLESDGVEVDPATRALLADRVVLSSMTS</sequence>
<evidence type="ECO:0000313" key="2">
    <source>
        <dbReference type="EMBL" id="MYD91976.1"/>
    </source>
</evidence>
<keyword evidence="1" id="KW-0812">Transmembrane</keyword>
<feature type="transmembrane region" description="Helical" evidence="1">
    <location>
        <begin position="148"/>
        <end position="169"/>
    </location>
</feature>